<feature type="transmembrane region" description="Helical" evidence="2">
    <location>
        <begin position="45"/>
        <end position="63"/>
    </location>
</feature>
<organism evidence="4 5">
    <name type="scientific">Brachybacterium vulturis</name>
    <dbReference type="NCBI Taxonomy" id="2017484"/>
    <lineage>
        <taxon>Bacteria</taxon>
        <taxon>Bacillati</taxon>
        <taxon>Actinomycetota</taxon>
        <taxon>Actinomycetes</taxon>
        <taxon>Micrococcales</taxon>
        <taxon>Dermabacteraceae</taxon>
        <taxon>Brachybacterium</taxon>
    </lineage>
</organism>
<feature type="region of interest" description="Disordered" evidence="1">
    <location>
        <begin position="508"/>
        <end position="534"/>
    </location>
</feature>
<keyword evidence="2" id="KW-0472">Membrane</keyword>
<dbReference type="KEGG" id="brz:CFK38_03480"/>
<evidence type="ECO:0000313" key="5">
    <source>
        <dbReference type="Proteomes" id="UP000218165"/>
    </source>
</evidence>
<feature type="transmembrane region" description="Helical" evidence="2">
    <location>
        <begin position="69"/>
        <end position="88"/>
    </location>
</feature>
<feature type="compositionally biased region" description="Basic and acidic residues" evidence="1">
    <location>
        <begin position="508"/>
        <end position="524"/>
    </location>
</feature>
<keyword evidence="2" id="KW-1133">Transmembrane helix</keyword>
<dbReference type="OrthoDB" id="3725455at2"/>
<dbReference type="Pfam" id="PF14067">
    <property type="entry name" value="LssY_C"/>
    <property type="match status" value="1"/>
</dbReference>
<evidence type="ECO:0000256" key="2">
    <source>
        <dbReference type="SAM" id="Phobius"/>
    </source>
</evidence>
<feature type="transmembrane region" description="Helical" evidence="2">
    <location>
        <begin position="443"/>
        <end position="462"/>
    </location>
</feature>
<keyword evidence="2" id="KW-0812">Transmembrane</keyword>
<dbReference type="Proteomes" id="UP000218165">
    <property type="component" value="Chromosome"/>
</dbReference>
<feature type="transmembrane region" description="Helical" evidence="2">
    <location>
        <begin position="409"/>
        <end position="431"/>
    </location>
</feature>
<dbReference type="InterPro" id="IPR025902">
    <property type="entry name" value="LssY-like-C_dom"/>
</dbReference>
<sequence length="534" mass="58582">MTATREGHLVPLRRPVPQEPPAYDHVRGGTAQGPRFELYSLLDTLFIAAGVVVSIWLALLYLVEGFSLTPIRLLYLLGFWVLLTYITLPRLHQLMTWIYLPDYFFGRTRTTEGVLSDPINLAFDGSERDLHVTMRRAGWVLAEERTLASAWSMVRSTLLRRSYPSAPVSNLYLMGRRHDFTYQQEVGGTTTKRHHVRFWRVPPDFVLPGGYRADWLAAGTYDRAVGFSFFTLQITHRIDENIDAERDFVIDTVRFADPQIDAEVIREFSTAYHHRNGQGDRIRTDGDLPVLDVAGATSRSDGATALMLPRHRPTGTSVMKSRARATLAAARRSRTSASPAGVADELTAQWQDTVDDVHQVIARAADHHLPPPTVLFTGALVLVQAALVITQWIARLAGVDLAALNPDAALILSTGDGMLGATAFAVALLVLQGGVLRRSRWARIALMALFTIDAFAALALATSMSGDVAHSLLVGAGASALGVMAISSDASRQWVQTLRLDLRSAEVAAETKADVDADAERAPDEQDTTSRPPV</sequence>
<evidence type="ECO:0000259" key="3">
    <source>
        <dbReference type="Pfam" id="PF14067"/>
    </source>
</evidence>
<feature type="transmembrane region" description="Helical" evidence="2">
    <location>
        <begin position="468"/>
        <end position="486"/>
    </location>
</feature>
<feature type="domain" description="LssY-like C-terminal" evidence="3">
    <location>
        <begin position="97"/>
        <end position="288"/>
    </location>
</feature>
<reference evidence="5" key="1">
    <citation type="submission" date="2017-09" db="EMBL/GenBank/DDBJ databases">
        <title>Brachybacterium sp. VM2412.</title>
        <authorList>
            <person name="Tak E.J."/>
            <person name="Bae J.-W."/>
        </authorList>
    </citation>
    <scope>NUCLEOTIDE SEQUENCE [LARGE SCALE GENOMIC DNA]</scope>
    <source>
        <strain evidence="5">VM2412</strain>
    </source>
</reference>
<evidence type="ECO:0000256" key="1">
    <source>
        <dbReference type="SAM" id="MobiDB-lite"/>
    </source>
</evidence>
<proteinExistence type="predicted"/>
<keyword evidence="5" id="KW-1185">Reference proteome</keyword>
<feature type="transmembrane region" description="Helical" evidence="2">
    <location>
        <begin position="373"/>
        <end position="394"/>
    </location>
</feature>
<name>A0A291GL49_9MICO</name>
<dbReference type="AlphaFoldDB" id="A0A291GL49"/>
<dbReference type="RefSeq" id="WP_096801824.1">
    <property type="nucleotide sequence ID" value="NZ_CP023563.1"/>
</dbReference>
<gene>
    <name evidence="4" type="ORF">CFK38_03480</name>
</gene>
<dbReference type="EMBL" id="CP023563">
    <property type="protein sequence ID" value="ATG50684.1"/>
    <property type="molecule type" value="Genomic_DNA"/>
</dbReference>
<protein>
    <recommendedName>
        <fullName evidence="3">LssY-like C-terminal domain-containing protein</fullName>
    </recommendedName>
</protein>
<evidence type="ECO:0000313" key="4">
    <source>
        <dbReference type="EMBL" id="ATG50684.1"/>
    </source>
</evidence>
<accession>A0A291GL49</accession>